<dbReference type="PANTHER" id="PTHR30027:SF3">
    <property type="entry name" value="16S RRNA (URACIL(1498)-N(3))-METHYLTRANSFERASE"/>
    <property type="match status" value="1"/>
</dbReference>
<evidence type="ECO:0000256" key="3">
    <source>
        <dbReference type="ARBA" id="ARBA00012328"/>
    </source>
</evidence>
<evidence type="ECO:0000256" key="6">
    <source>
        <dbReference type="ARBA" id="ARBA00022552"/>
    </source>
</evidence>
<name>A0A9X1WGA8_9CORY</name>
<dbReference type="EC" id="2.1.1.193" evidence="3 12"/>
<dbReference type="NCBIfam" id="TIGR00046">
    <property type="entry name" value="RsmE family RNA methyltransferase"/>
    <property type="match status" value="1"/>
</dbReference>
<evidence type="ECO:0000256" key="2">
    <source>
        <dbReference type="ARBA" id="ARBA00005528"/>
    </source>
</evidence>
<dbReference type="AlphaFoldDB" id="A0A9X1WGA8"/>
<keyword evidence="7 12" id="KW-0489">Methyltransferase</keyword>
<gene>
    <name evidence="14" type="ORF">MUN33_07205</name>
</gene>
<dbReference type="GO" id="GO:0005737">
    <property type="term" value="C:cytoplasm"/>
    <property type="evidence" value="ECO:0007669"/>
    <property type="project" value="UniProtKB-SubCell"/>
</dbReference>
<comment type="function">
    <text evidence="10 12">Specifically methylates the N3 position of the uracil ring of uridine 1498 (m3U1498) in 16S rRNA. Acts on the fully assembled 30S ribosomal subunit.</text>
</comment>
<evidence type="ECO:0000256" key="9">
    <source>
        <dbReference type="ARBA" id="ARBA00022691"/>
    </source>
</evidence>
<dbReference type="InterPro" id="IPR046886">
    <property type="entry name" value="RsmE_MTase_dom"/>
</dbReference>
<keyword evidence="15" id="KW-1185">Reference proteome</keyword>
<evidence type="ECO:0000256" key="8">
    <source>
        <dbReference type="ARBA" id="ARBA00022679"/>
    </source>
</evidence>
<comment type="subcellular location">
    <subcellularLocation>
        <location evidence="1 12">Cytoplasm</location>
    </subcellularLocation>
</comment>
<dbReference type="Gene3D" id="2.40.240.20">
    <property type="entry name" value="Hypothetical PUA domain-like, domain 1"/>
    <property type="match status" value="1"/>
</dbReference>
<dbReference type="Proteomes" id="UP001139207">
    <property type="component" value="Unassembled WGS sequence"/>
</dbReference>
<dbReference type="InterPro" id="IPR029028">
    <property type="entry name" value="Alpha/beta_knot_MTases"/>
</dbReference>
<keyword evidence="6 12" id="KW-0698">rRNA processing</keyword>
<accession>A0A9X1WGA8</accession>
<comment type="similarity">
    <text evidence="2 12">Belongs to the RNA methyltransferase RsmE family.</text>
</comment>
<organism evidence="14 15">
    <name type="scientific">Corynebacterium kalidii</name>
    <dbReference type="NCBI Taxonomy" id="2931982"/>
    <lineage>
        <taxon>Bacteria</taxon>
        <taxon>Bacillati</taxon>
        <taxon>Actinomycetota</taxon>
        <taxon>Actinomycetes</taxon>
        <taxon>Mycobacteriales</taxon>
        <taxon>Corynebacteriaceae</taxon>
        <taxon>Corynebacterium</taxon>
    </lineage>
</organism>
<dbReference type="Gene3D" id="3.40.1280.10">
    <property type="match status" value="1"/>
</dbReference>
<evidence type="ECO:0000256" key="12">
    <source>
        <dbReference type="PIRNR" id="PIRNR015601"/>
    </source>
</evidence>
<dbReference type="RefSeq" id="WP_244804225.1">
    <property type="nucleotide sequence ID" value="NZ_JALIEA010000012.1"/>
</dbReference>
<keyword evidence="5 12" id="KW-0963">Cytoplasm</keyword>
<comment type="caution">
    <text evidence="14">The sequence shown here is derived from an EMBL/GenBank/DDBJ whole genome shotgun (WGS) entry which is preliminary data.</text>
</comment>
<proteinExistence type="inferred from homology"/>
<evidence type="ECO:0000256" key="4">
    <source>
        <dbReference type="ARBA" id="ARBA00013673"/>
    </source>
</evidence>
<reference evidence="14" key="1">
    <citation type="submission" date="2022-04" db="EMBL/GenBank/DDBJ databases">
        <title>Corynebacterium kalidii LD5P10.</title>
        <authorList>
            <person name="Sun J.Q."/>
        </authorList>
    </citation>
    <scope>NUCLEOTIDE SEQUENCE</scope>
    <source>
        <strain evidence="14">LD5P10</strain>
    </source>
</reference>
<dbReference type="GO" id="GO:0070475">
    <property type="term" value="P:rRNA base methylation"/>
    <property type="evidence" value="ECO:0007669"/>
    <property type="project" value="TreeGrafter"/>
</dbReference>
<evidence type="ECO:0000256" key="10">
    <source>
        <dbReference type="ARBA" id="ARBA00025699"/>
    </source>
</evidence>
<protein>
    <recommendedName>
        <fullName evidence="4 12">Ribosomal RNA small subunit methyltransferase E</fullName>
        <ecNumber evidence="3 12">2.1.1.193</ecNumber>
    </recommendedName>
</protein>
<dbReference type="Pfam" id="PF04452">
    <property type="entry name" value="Methyltrans_RNA"/>
    <property type="match status" value="1"/>
</dbReference>
<dbReference type="NCBIfam" id="NF008693">
    <property type="entry name" value="PRK11713.2-3"/>
    <property type="match status" value="1"/>
</dbReference>
<evidence type="ECO:0000256" key="7">
    <source>
        <dbReference type="ARBA" id="ARBA00022603"/>
    </source>
</evidence>
<comment type="catalytic activity">
    <reaction evidence="11 12">
        <text>uridine(1498) in 16S rRNA + S-adenosyl-L-methionine = N(3)-methyluridine(1498) in 16S rRNA + S-adenosyl-L-homocysteine + H(+)</text>
        <dbReference type="Rhea" id="RHEA:42920"/>
        <dbReference type="Rhea" id="RHEA-COMP:10283"/>
        <dbReference type="Rhea" id="RHEA-COMP:10284"/>
        <dbReference type="ChEBI" id="CHEBI:15378"/>
        <dbReference type="ChEBI" id="CHEBI:57856"/>
        <dbReference type="ChEBI" id="CHEBI:59789"/>
        <dbReference type="ChEBI" id="CHEBI:65315"/>
        <dbReference type="ChEBI" id="CHEBI:74502"/>
        <dbReference type="EC" id="2.1.1.193"/>
    </reaction>
</comment>
<dbReference type="EMBL" id="JALIEA010000012">
    <property type="protein sequence ID" value="MCJ7858504.1"/>
    <property type="molecule type" value="Genomic_DNA"/>
</dbReference>
<evidence type="ECO:0000313" key="15">
    <source>
        <dbReference type="Proteomes" id="UP001139207"/>
    </source>
</evidence>
<feature type="domain" description="Ribosomal RNA small subunit methyltransferase E methyltransferase" evidence="13">
    <location>
        <begin position="77"/>
        <end position="254"/>
    </location>
</feature>
<evidence type="ECO:0000259" key="13">
    <source>
        <dbReference type="Pfam" id="PF04452"/>
    </source>
</evidence>
<dbReference type="InterPro" id="IPR006700">
    <property type="entry name" value="RsmE"/>
</dbReference>
<evidence type="ECO:0000313" key="14">
    <source>
        <dbReference type="EMBL" id="MCJ7858504.1"/>
    </source>
</evidence>
<dbReference type="CDD" id="cd18084">
    <property type="entry name" value="RsmE-like"/>
    <property type="match status" value="1"/>
</dbReference>
<evidence type="ECO:0000256" key="1">
    <source>
        <dbReference type="ARBA" id="ARBA00004496"/>
    </source>
</evidence>
<evidence type="ECO:0000256" key="11">
    <source>
        <dbReference type="ARBA" id="ARBA00047944"/>
    </source>
</evidence>
<dbReference type="InterPro" id="IPR029026">
    <property type="entry name" value="tRNA_m1G_MTases_N"/>
</dbReference>
<sequence>MTDPVFVVPDLVAQLARVGDTGTFTLPDAEARHASVKRIRQGEAVVVTDGSGTGVAGYWNGGGTVAGTHRIAGREPRPRVTVVQAIPKSERAELAVDLAVQAGADRIIPWQADRCVARWTGGKSDKSDKARARWTATAVAAMKQSRRLSGAHVGDLLTDIGDLHDHLAARPWEGPSDPTVRILVLHEEAATPLAQVDLDVDEVVLVIGPEGGVSDREIDAVTSAGPGREPGQAVVLGPEVLRTATAAAVALGAVGVLTSRWGR</sequence>
<evidence type="ECO:0000256" key="5">
    <source>
        <dbReference type="ARBA" id="ARBA00022490"/>
    </source>
</evidence>
<dbReference type="PANTHER" id="PTHR30027">
    <property type="entry name" value="RIBOSOMAL RNA SMALL SUBUNIT METHYLTRANSFERASE E"/>
    <property type="match status" value="1"/>
</dbReference>
<dbReference type="SUPFAM" id="SSF75217">
    <property type="entry name" value="alpha/beta knot"/>
    <property type="match status" value="1"/>
</dbReference>
<keyword evidence="8 12" id="KW-0808">Transferase</keyword>
<dbReference type="PIRSF" id="PIRSF015601">
    <property type="entry name" value="MTase_slr0722"/>
    <property type="match status" value="1"/>
</dbReference>
<keyword evidence="9 12" id="KW-0949">S-adenosyl-L-methionine</keyword>
<dbReference type="GO" id="GO:0070042">
    <property type="term" value="F:rRNA (uridine-N3-)-methyltransferase activity"/>
    <property type="evidence" value="ECO:0007669"/>
    <property type="project" value="TreeGrafter"/>
</dbReference>